<keyword evidence="1" id="KW-0812">Transmembrane</keyword>
<sequence>MTWYIVLIVAVVIAIGLSLAAILTKRPWLAAPSLLPVFAAIATAGWLEGNGYLVAAITLLGVIAGSPIVALILKLATSETVELGSYGGILVKDSTSKAPQRSHEVLRGGATIGYLERFALIGTVLVGQPAAVAIIVAIKGLGRFSELESSQARERFIIGTLASLAWAGTCATAAALSW</sequence>
<reference evidence="3" key="1">
    <citation type="submission" date="2019-02" db="EMBL/GenBank/DDBJ databases">
        <title>Glaciihabitans arcticus sp. nov., a psychrotolerant bacterium isolated from polar soil.</title>
        <authorList>
            <person name="Dahal R.H."/>
        </authorList>
    </citation>
    <scope>NUCLEOTIDE SEQUENCE [LARGE SCALE GENOMIC DNA]</scope>
    <source>
        <strain evidence="3">RP-3-7</strain>
    </source>
</reference>
<dbReference type="EMBL" id="SISG01000001">
    <property type="protein sequence ID" value="TBN56156.1"/>
    <property type="molecule type" value="Genomic_DNA"/>
</dbReference>
<comment type="caution">
    <text evidence="2">The sequence shown here is derived from an EMBL/GenBank/DDBJ whole genome shotgun (WGS) entry which is preliminary data.</text>
</comment>
<evidence type="ECO:0000313" key="2">
    <source>
        <dbReference type="EMBL" id="TBN56156.1"/>
    </source>
</evidence>
<dbReference type="AlphaFoldDB" id="A0A4Q9GN73"/>
<keyword evidence="1" id="KW-0472">Membrane</keyword>
<dbReference type="RefSeq" id="WP_130980266.1">
    <property type="nucleotide sequence ID" value="NZ_SISG01000001.1"/>
</dbReference>
<feature type="transmembrane region" description="Helical" evidence="1">
    <location>
        <begin position="52"/>
        <end position="73"/>
    </location>
</feature>
<proteinExistence type="predicted"/>
<accession>A0A4Q9GN73</accession>
<gene>
    <name evidence="2" type="ORF">EYE40_01400</name>
</gene>
<keyword evidence="3" id="KW-1185">Reference proteome</keyword>
<keyword evidence="1" id="KW-1133">Transmembrane helix</keyword>
<feature type="transmembrane region" description="Helical" evidence="1">
    <location>
        <begin position="118"/>
        <end position="136"/>
    </location>
</feature>
<evidence type="ECO:0000256" key="1">
    <source>
        <dbReference type="SAM" id="Phobius"/>
    </source>
</evidence>
<organism evidence="2 3">
    <name type="scientific">Glaciihabitans arcticus</name>
    <dbReference type="NCBI Taxonomy" id="2668039"/>
    <lineage>
        <taxon>Bacteria</taxon>
        <taxon>Bacillati</taxon>
        <taxon>Actinomycetota</taxon>
        <taxon>Actinomycetes</taxon>
        <taxon>Micrococcales</taxon>
        <taxon>Microbacteriaceae</taxon>
        <taxon>Glaciihabitans</taxon>
    </lineage>
</organism>
<feature type="transmembrane region" description="Helical" evidence="1">
    <location>
        <begin position="30"/>
        <end position="47"/>
    </location>
</feature>
<name>A0A4Q9GN73_9MICO</name>
<evidence type="ECO:0000313" key="3">
    <source>
        <dbReference type="Proteomes" id="UP000294194"/>
    </source>
</evidence>
<dbReference type="Proteomes" id="UP000294194">
    <property type="component" value="Unassembled WGS sequence"/>
</dbReference>
<protein>
    <submittedName>
        <fullName evidence="2">Uncharacterized protein</fullName>
    </submittedName>
</protein>
<feature type="transmembrane region" description="Helical" evidence="1">
    <location>
        <begin position="156"/>
        <end position="176"/>
    </location>
</feature>